<evidence type="ECO:0000313" key="5">
    <source>
        <dbReference type="EMBL" id="ACA85746.1"/>
    </source>
</evidence>
<protein>
    <recommendedName>
        <fullName evidence="4">Teneurin-like YD-shell domain-containing protein</fullName>
    </recommendedName>
</protein>
<dbReference type="AlphaFoldDB" id="B1KJS3"/>
<dbReference type="EMBL" id="CP000961">
    <property type="protein sequence ID" value="ACA85746.1"/>
    <property type="molecule type" value="Genomic_DNA"/>
</dbReference>
<keyword evidence="1" id="KW-0677">Repeat</keyword>
<feature type="region of interest" description="Disordered" evidence="2">
    <location>
        <begin position="295"/>
        <end position="391"/>
    </location>
</feature>
<dbReference type="PANTHER" id="PTHR32305">
    <property type="match status" value="1"/>
</dbReference>
<dbReference type="InterPro" id="IPR056823">
    <property type="entry name" value="TEN-like_YD-shell"/>
</dbReference>
<dbReference type="InterPro" id="IPR050708">
    <property type="entry name" value="T6SS_VgrG/RHS"/>
</dbReference>
<name>B1KJS3_SHEWM</name>
<dbReference type="eggNOG" id="COG3209">
    <property type="taxonomic scope" value="Bacteria"/>
</dbReference>
<dbReference type="STRING" id="392500.Swoo_1458"/>
<dbReference type="NCBIfam" id="TIGR03696">
    <property type="entry name" value="Rhs_assc_core"/>
    <property type="match status" value="1"/>
</dbReference>
<evidence type="ECO:0000259" key="4">
    <source>
        <dbReference type="Pfam" id="PF25023"/>
    </source>
</evidence>
<accession>B1KJS3</accession>
<dbReference type="InterPro" id="IPR022385">
    <property type="entry name" value="Rhs_assc_core"/>
</dbReference>
<evidence type="ECO:0000256" key="1">
    <source>
        <dbReference type="ARBA" id="ARBA00022737"/>
    </source>
</evidence>
<dbReference type="Proteomes" id="UP000002168">
    <property type="component" value="Chromosome"/>
</dbReference>
<feature type="compositionally biased region" description="Basic and acidic residues" evidence="2">
    <location>
        <begin position="344"/>
        <end position="373"/>
    </location>
</feature>
<evidence type="ECO:0000256" key="3">
    <source>
        <dbReference type="SAM" id="SignalP"/>
    </source>
</evidence>
<dbReference type="Gene3D" id="2.180.10.10">
    <property type="entry name" value="RHS repeat-associated core"/>
    <property type="match status" value="1"/>
</dbReference>
<dbReference type="KEGG" id="swd:Swoo_1458"/>
<dbReference type="RefSeq" id="WP_012324092.1">
    <property type="nucleotide sequence ID" value="NC_010506.1"/>
</dbReference>
<dbReference type="PANTHER" id="PTHR32305:SF15">
    <property type="entry name" value="PROTEIN RHSA-RELATED"/>
    <property type="match status" value="1"/>
</dbReference>
<evidence type="ECO:0000313" key="6">
    <source>
        <dbReference type="Proteomes" id="UP000002168"/>
    </source>
</evidence>
<feature type="domain" description="Teneurin-like YD-shell" evidence="4">
    <location>
        <begin position="129"/>
        <end position="235"/>
    </location>
</feature>
<organism evidence="5 6">
    <name type="scientific">Shewanella woodyi (strain ATCC 51908 / MS32)</name>
    <dbReference type="NCBI Taxonomy" id="392500"/>
    <lineage>
        <taxon>Bacteria</taxon>
        <taxon>Pseudomonadati</taxon>
        <taxon>Pseudomonadota</taxon>
        <taxon>Gammaproteobacteria</taxon>
        <taxon>Alteromonadales</taxon>
        <taxon>Shewanellaceae</taxon>
        <taxon>Shewanella</taxon>
    </lineage>
</organism>
<keyword evidence="6" id="KW-1185">Reference proteome</keyword>
<evidence type="ECO:0000256" key="2">
    <source>
        <dbReference type="SAM" id="MobiDB-lite"/>
    </source>
</evidence>
<dbReference type="Pfam" id="PF25023">
    <property type="entry name" value="TEN_YD-shell"/>
    <property type="match status" value="1"/>
</dbReference>
<feature type="chain" id="PRO_5002764973" description="Teneurin-like YD-shell domain-containing protein" evidence="3">
    <location>
        <begin position="31"/>
        <end position="391"/>
    </location>
</feature>
<gene>
    <name evidence="5" type="ordered locus">Swoo_1458</name>
</gene>
<proteinExistence type="predicted"/>
<dbReference type="HOGENOM" id="CLU_705757_0_0_6"/>
<feature type="compositionally biased region" description="Basic residues" evidence="2">
    <location>
        <begin position="295"/>
        <end position="312"/>
    </location>
</feature>
<reference evidence="5 6" key="1">
    <citation type="submission" date="2008-02" db="EMBL/GenBank/DDBJ databases">
        <title>Complete sequence of Shewanella woodyi ATCC 51908.</title>
        <authorList>
            <consortium name="US DOE Joint Genome Institute"/>
            <person name="Copeland A."/>
            <person name="Lucas S."/>
            <person name="Lapidus A."/>
            <person name="Glavina del Rio T."/>
            <person name="Dalin E."/>
            <person name="Tice H."/>
            <person name="Bruce D."/>
            <person name="Goodwin L."/>
            <person name="Pitluck S."/>
            <person name="Sims D."/>
            <person name="Brettin T."/>
            <person name="Detter J.C."/>
            <person name="Han C."/>
            <person name="Kuske C.R."/>
            <person name="Schmutz J."/>
            <person name="Larimer F."/>
            <person name="Land M."/>
            <person name="Hauser L."/>
            <person name="Kyrpides N."/>
            <person name="Lykidis A."/>
            <person name="Zhao J.-S."/>
            <person name="Richardson P."/>
        </authorList>
    </citation>
    <scope>NUCLEOTIDE SEQUENCE [LARGE SCALE GENOMIC DNA]</scope>
    <source>
        <strain evidence="6">ATCC 51908 / MS32</strain>
    </source>
</reference>
<sequence length="391" mass="42870" precursor="true">MKILTFTRFAINSFVAFVLSVASLSFQAEASQGQTVFIPIAVGDITTFIPIMPSSSTGSVTSTTTDGSYNLNWSAVTNASYYQIIITDEDGKKRIIKVFGTSYDLAGLSLGSNTIEVQACNANHQCGVGYLAGTVSRSSKVTYQHTDMLGTPVMETDVAGQVVSRSVYEPFGKRLGGEKTGIGYTGHLQDEDLGLTYMQARYYDPLIGRFYSNDPVGFTGEVDTFNRYSYVANNPYKYTDPNGQSKRRLRNQAKEARENNQIAEVAGEALVNILPEGAVKDFIQENVNVIKANNRRGALKKGQQHAQVPRKSKGGEDIPMNELNHSSRGKNYNKIKESGGTNLGRRDTNSKSSVMDHPDGHNDNNATHHESPHVHATNKKGDSIIIEYENE</sequence>
<keyword evidence="3" id="KW-0732">Signal</keyword>
<feature type="signal peptide" evidence="3">
    <location>
        <begin position="1"/>
        <end position="30"/>
    </location>
</feature>